<evidence type="ECO:0000256" key="9">
    <source>
        <dbReference type="ARBA" id="ARBA00048679"/>
    </source>
</evidence>
<dbReference type="SUPFAM" id="SSF47473">
    <property type="entry name" value="EF-hand"/>
    <property type="match status" value="1"/>
</dbReference>
<accession>A0AAF3EQW5</accession>
<protein>
    <recommendedName>
        <fullName evidence="1">non-specific serine/threonine protein kinase</fullName>
        <ecNumber evidence="1">2.7.11.1</ecNumber>
    </recommendedName>
</protein>
<evidence type="ECO:0000313" key="12">
    <source>
        <dbReference type="Proteomes" id="UP000887575"/>
    </source>
</evidence>
<evidence type="ECO:0000256" key="6">
    <source>
        <dbReference type="ARBA" id="ARBA00022777"/>
    </source>
</evidence>
<evidence type="ECO:0000256" key="3">
    <source>
        <dbReference type="ARBA" id="ARBA00022679"/>
    </source>
</evidence>
<dbReference type="InterPro" id="IPR011992">
    <property type="entry name" value="EF-hand-dom_pair"/>
</dbReference>
<evidence type="ECO:0000256" key="8">
    <source>
        <dbReference type="ARBA" id="ARBA00047899"/>
    </source>
</evidence>
<dbReference type="AlphaFoldDB" id="A0AAF3EQW5"/>
<dbReference type="PROSITE" id="PS00108">
    <property type="entry name" value="PROTEIN_KINASE_ST"/>
    <property type="match status" value="1"/>
</dbReference>
<reference evidence="13" key="1">
    <citation type="submission" date="2024-02" db="UniProtKB">
        <authorList>
            <consortium name="WormBaseParasite"/>
        </authorList>
    </citation>
    <scope>IDENTIFICATION</scope>
</reference>
<dbReference type="SUPFAM" id="SSF56112">
    <property type="entry name" value="Protein kinase-like (PK-like)"/>
    <property type="match status" value="1"/>
</dbReference>
<dbReference type="PANTHER" id="PTHR43671:SF98">
    <property type="entry name" value="SERINE_THREONINE-PROTEIN KINASE NEK11"/>
    <property type="match status" value="1"/>
</dbReference>
<dbReference type="SMART" id="SM00220">
    <property type="entry name" value="S_TKc"/>
    <property type="match status" value="1"/>
</dbReference>
<keyword evidence="5" id="KW-0547">Nucleotide-binding</keyword>
<keyword evidence="6" id="KW-0418">Kinase</keyword>
<comment type="catalytic activity">
    <reaction evidence="9">
        <text>L-seryl-[protein] + ATP = O-phospho-L-seryl-[protein] + ADP + H(+)</text>
        <dbReference type="Rhea" id="RHEA:17989"/>
        <dbReference type="Rhea" id="RHEA-COMP:9863"/>
        <dbReference type="Rhea" id="RHEA-COMP:11604"/>
        <dbReference type="ChEBI" id="CHEBI:15378"/>
        <dbReference type="ChEBI" id="CHEBI:29999"/>
        <dbReference type="ChEBI" id="CHEBI:30616"/>
        <dbReference type="ChEBI" id="CHEBI:83421"/>
        <dbReference type="ChEBI" id="CHEBI:456216"/>
        <dbReference type="EC" id="2.7.11.1"/>
    </reaction>
</comment>
<evidence type="ECO:0000256" key="1">
    <source>
        <dbReference type="ARBA" id="ARBA00012513"/>
    </source>
</evidence>
<dbReference type="InterPro" id="IPR008271">
    <property type="entry name" value="Ser/Thr_kinase_AS"/>
</dbReference>
<dbReference type="Gene3D" id="1.10.238.10">
    <property type="entry name" value="EF-hand"/>
    <property type="match status" value="1"/>
</dbReference>
<dbReference type="FunFam" id="1.10.238.10:FF:000178">
    <property type="entry name" value="Calmodulin-2 A"/>
    <property type="match status" value="1"/>
</dbReference>
<dbReference type="InterPro" id="IPR050660">
    <property type="entry name" value="NEK_Ser/Thr_kinase"/>
</dbReference>
<dbReference type="InterPro" id="IPR000719">
    <property type="entry name" value="Prot_kinase_dom"/>
</dbReference>
<dbReference type="GO" id="GO:0043226">
    <property type="term" value="C:organelle"/>
    <property type="evidence" value="ECO:0007669"/>
    <property type="project" value="UniProtKB-ARBA"/>
</dbReference>
<keyword evidence="3" id="KW-0808">Transferase</keyword>
<evidence type="ECO:0000259" key="10">
    <source>
        <dbReference type="PROSITE" id="PS50011"/>
    </source>
</evidence>
<dbReference type="GO" id="GO:0004674">
    <property type="term" value="F:protein serine/threonine kinase activity"/>
    <property type="evidence" value="ECO:0007669"/>
    <property type="project" value="UniProtKB-KW"/>
</dbReference>
<organism evidence="12 13">
    <name type="scientific">Mesorhabditis belari</name>
    <dbReference type="NCBI Taxonomy" id="2138241"/>
    <lineage>
        <taxon>Eukaryota</taxon>
        <taxon>Metazoa</taxon>
        <taxon>Ecdysozoa</taxon>
        <taxon>Nematoda</taxon>
        <taxon>Chromadorea</taxon>
        <taxon>Rhabditida</taxon>
        <taxon>Rhabditina</taxon>
        <taxon>Rhabditomorpha</taxon>
        <taxon>Rhabditoidea</taxon>
        <taxon>Rhabditidae</taxon>
        <taxon>Mesorhabditinae</taxon>
        <taxon>Mesorhabditis</taxon>
    </lineage>
</organism>
<dbReference type="Pfam" id="PF13499">
    <property type="entry name" value="EF-hand_7"/>
    <property type="match status" value="1"/>
</dbReference>
<dbReference type="SMART" id="SM00054">
    <property type="entry name" value="EFh"/>
    <property type="match status" value="2"/>
</dbReference>
<dbReference type="Pfam" id="PF00069">
    <property type="entry name" value="Pkinase"/>
    <property type="match status" value="1"/>
</dbReference>
<dbReference type="InterPro" id="IPR011009">
    <property type="entry name" value="Kinase-like_dom_sf"/>
</dbReference>
<keyword evidence="4" id="KW-0677">Repeat</keyword>
<dbReference type="GO" id="GO:0005509">
    <property type="term" value="F:calcium ion binding"/>
    <property type="evidence" value="ECO:0007669"/>
    <property type="project" value="InterPro"/>
</dbReference>
<dbReference type="WBParaSite" id="MBELARI_LOCUS16492">
    <property type="protein sequence ID" value="MBELARI_LOCUS16492"/>
    <property type="gene ID" value="MBELARI_LOCUS16492"/>
</dbReference>
<dbReference type="PANTHER" id="PTHR43671">
    <property type="entry name" value="SERINE/THREONINE-PROTEIN KINASE NEK"/>
    <property type="match status" value="1"/>
</dbReference>
<evidence type="ECO:0000256" key="7">
    <source>
        <dbReference type="ARBA" id="ARBA00022840"/>
    </source>
</evidence>
<evidence type="ECO:0000256" key="5">
    <source>
        <dbReference type="ARBA" id="ARBA00022741"/>
    </source>
</evidence>
<sequence length="883" mass="102600">MADKLTAEQIEEYKLAFALFDQDGSGKIVGSELSNLMTSVGQKPTEEELQVIFMMADLNNDKAIDFDEDEVVKCLRYETAAQRQKLLKEAEILECLNHYNILSHSRLSQDVIFRGHRMFGIFTEYCDGGTLASLISDTRVIYSINSCLQWYYQLFSALKYLNERQPSVVHQDLKPTNIFLTKPKYFLKIGDFGSVKEDDHTCNIDMFNGVTPRYLSPSFSDFGERTMATILPPLEISHKNDVYSAGVCILETMTRGVIELEVSKSEDGKGESGQFWRELFLRRPFNYLQFCRGIQQGKLLEFCVPSCTLQRFRRTIKKCLLFSRDQRPTAAQVIEEVEPELSEVVEFLRENGTYRDGIEPRPIIDETQQTLVKPLGIDGTSNLVPVYDYCNQSSDGSTISFHRLSSSDETDFSEFNICLLRKFLRGCHAKIVEPKKKFVGRLHPYNSTPRFNYFDAPRKKYVKRVVENYSTLADREKEDFLTKVPTLLEKRKQQKLVYVEPNTCAEEKEKLARLFQSTDIFDNFSAILLFDYLRFCEAIEGWSMKKLGFKENSVFPWSQRKPTDNFQSYFGYLKTHTYSPRLFLRDYLSMDTKKDWYLLAVNESKFISGDLTQVQRFDGAFLDTKREIFLVNKDKNEMRFVRDRAFDPYQFVQRADTEAAVNNEMVRFEVDRFVLLLTNKKSSSNLAILDNLPIPGYIFESRTPPRKLCSHEPSCEMAGFPQRDFFARQYDSVENGGLQFPYYKCTSELELAYMNAWLEVLEVLDEPLQAVFPFRFPSLSTPFKMSADPEFINREITRSFVFQKIPDRNGGFLTLLGHPKNYREYERVICLNFETKDVQTIAVSRLAEKLKEETLSYVIARACVNQFEFQYLDKNGVIETSER</sequence>
<dbReference type="PROSITE" id="PS50011">
    <property type="entry name" value="PROTEIN_KINASE_DOM"/>
    <property type="match status" value="1"/>
</dbReference>
<dbReference type="EC" id="2.7.11.1" evidence="1"/>
<evidence type="ECO:0000313" key="13">
    <source>
        <dbReference type="WBParaSite" id="MBELARI_LOCUS16492"/>
    </source>
</evidence>
<dbReference type="InterPro" id="IPR002048">
    <property type="entry name" value="EF_hand_dom"/>
</dbReference>
<name>A0AAF3EQW5_9BILA</name>
<dbReference type="Proteomes" id="UP000887575">
    <property type="component" value="Unassembled WGS sequence"/>
</dbReference>
<dbReference type="PROSITE" id="PS50222">
    <property type="entry name" value="EF_HAND_2"/>
    <property type="match status" value="1"/>
</dbReference>
<keyword evidence="2" id="KW-0723">Serine/threonine-protein kinase</keyword>
<evidence type="ECO:0000256" key="2">
    <source>
        <dbReference type="ARBA" id="ARBA00022527"/>
    </source>
</evidence>
<dbReference type="Gene3D" id="1.10.510.10">
    <property type="entry name" value="Transferase(Phosphotransferase) domain 1"/>
    <property type="match status" value="1"/>
</dbReference>
<evidence type="ECO:0000259" key="11">
    <source>
        <dbReference type="PROSITE" id="PS50222"/>
    </source>
</evidence>
<keyword evidence="12" id="KW-1185">Reference proteome</keyword>
<keyword evidence="7" id="KW-0067">ATP-binding</keyword>
<evidence type="ECO:0000256" key="4">
    <source>
        <dbReference type="ARBA" id="ARBA00022737"/>
    </source>
</evidence>
<dbReference type="GO" id="GO:0005524">
    <property type="term" value="F:ATP binding"/>
    <property type="evidence" value="ECO:0007669"/>
    <property type="project" value="UniProtKB-KW"/>
</dbReference>
<dbReference type="CDD" id="cd00051">
    <property type="entry name" value="EFh"/>
    <property type="match status" value="1"/>
</dbReference>
<feature type="domain" description="Protein kinase" evidence="10">
    <location>
        <begin position="17"/>
        <end position="341"/>
    </location>
</feature>
<comment type="catalytic activity">
    <reaction evidence="8">
        <text>L-threonyl-[protein] + ATP = O-phospho-L-threonyl-[protein] + ADP + H(+)</text>
        <dbReference type="Rhea" id="RHEA:46608"/>
        <dbReference type="Rhea" id="RHEA-COMP:11060"/>
        <dbReference type="Rhea" id="RHEA-COMP:11605"/>
        <dbReference type="ChEBI" id="CHEBI:15378"/>
        <dbReference type="ChEBI" id="CHEBI:30013"/>
        <dbReference type="ChEBI" id="CHEBI:30616"/>
        <dbReference type="ChEBI" id="CHEBI:61977"/>
        <dbReference type="ChEBI" id="CHEBI:456216"/>
        <dbReference type="EC" id="2.7.11.1"/>
    </reaction>
</comment>
<feature type="domain" description="EF-hand" evidence="11">
    <location>
        <begin position="8"/>
        <end position="43"/>
    </location>
</feature>
<proteinExistence type="predicted"/>